<dbReference type="Pfam" id="PF12253">
    <property type="entry name" value="CAF1A_dimeriz"/>
    <property type="match status" value="1"/>
</dbReference>
<organism evidence="8 9">
    <name type="scientific">Piromyces finnis</name>
    <dbReference type="NCBI Taxonomy" id="1754191"/>
    <lineage>
        <taxon>Eukaryota</taxon>
        <taxon>Fungi</taxon>
        <taxon>Fungi incertae sedis</taxon>
        <taxon>Chytridiomycota</taxon>
        <taxon>Chytridiomycota incertae sedis</taxon>
        <taxon>Neocallimastigomycetes</taxon>
        <taxon>Neocallimastigales</taxon>
        <taxon>Neocallimastigaceae</taxon>
        <taxon>Piromyces</taxon>
    </lineage>
</organism>
<dbReference type="STRING" id="1754191.A0A1Y1V4D1"/>
<feature type="compositionally biased region" description="Polar residues" evidence="5">
    <location>
        <begin position="149"/>
        <end position="162"/>
    </location>
</feature>
<proteinExistence type="predicted"/>
<dbReference type="GO" id="GO:0033186">
    <property type="term" value="C:CAF-1 complex"/>
    <property type="evidence" value="ECO:0007669"/>
    <property type="project" value="TreeGrafter"/>
</dbReference>
<dbReference type="PANTHER" id="PTHR15272">
    <property type="entry name" value="CHROMATIN ASSEMBLY FACTOR 1 SUBUNIT A CAF-1 SUBUNIT A"/>
    <property type="match status" value="1"/>
</dbReference>
<feature type="domain" description="Chromatin assembly factor 1 subunit Cac1-like C-terminal" evidence="7">
    <location>
        <begin position="825"/>
        <end position="874"/>
    </location>
</feature>
<gene>
    <name evidence="8" type="ORF">BCR36DRAFT_585035</name>
</gene>
<name>A0A1Y1V4D1_9FUNG</name>
<feature type="region of interest" description="Disordered" evidence="5">
    <location>
        <begin position="458"/>
        <end position="510"/>
    </location>
</feature>
<dbReference type="GO" id="GO:0006281">
    <property type="term" value="P:DNA repair"/>
    <property type="evidence" value="ECO:0007669"/>
    <property type="project" value="UniProtKB-KW"/>
</dbReference>
<keyword evidence="4" id="KW-0539">Nucleus</keyword>
<accession>A0A1Y1V4D1</accession>
<keyword evidence="3" id="KW-0234">DNA repair</keyword>
<feature type="compositionally biased region" description="Low complexity" evidence="5">
    <location>
        <begin position="246"/>
        <end position="263"/>
    </location>
</feature>
<evidence type="ECO:0000259" key="7">
    <source>
        <dbReference type="Pfam" id="PF21796"/>
    </source>
</evidence>
<feature type="domain" description="Chromatin assembly factor 1 subunit A dimerization" evidence="6">
    <location>
        <begin position="634"/>
        <end position="704"/>
    </location>
</feature>
<reference evidence="8 9" key="1">
    <citation type="submission" date="2016-08" db="EMBL/GenBank/DDBJ databases">
        <title>Genomes of anaerobic fungi encode conserved fungal cellulosomes for biomass hydrolysis.</title>
        <authorList>
            <consortium name="DOE Joint Genome Institute"/>
            <person name="Haitjema C.H."/>
            <person name="Gilmore S.P."/>
            <person name="Henske J.K."/>
            <person name="Solomon K.V."/>
            <person name="De Groot R."/>
            <person name="Kuo A."/>
            <person name="Mondo S.J."/>
            <person name="Salamov A.A."/>
            <person name="Labutti K."/>
            <person name="Zhao Z."/>
            <person name="Chiniquy J."/>
            <person name="Barry K."/>
            <person name="Brewer H.M."/>
            <person name="Purvine S.O."/>
            <person name="Wright A.T."/>
            <person name="Boxma B."/>
            <person name="Van Alen T."/>
            <person name="Hackstein J.H."/>
            <person name="Baker S.E."/>
            <person name="Grigoriev I.V."/>
            <person name="O'Malley M.A."/>
        </authorList>
    </citation>
    <scope>NUCLEOTIDE SEQUENCE [LARGE SCALE GENOMIC DNA]</scope>
    <source>
        <strain evidence="9">finn</strain>
    </source>
</reference>
<sequence>MVDIDKEKKSENENPVNVIVIKEEITEKEKIDSKDNCKKQEDNSKIIKKKKEENAENDNDKKDIKINNISNEEKMDLKRKVEENENEIKDSKDKNKKGKIKKETIKEKDKDLDNENGNKNENNNNDNTQSITKKEAINKNDTDYDSDISIETLSSFTSSDLNIDSEVEARLNNKSSKISIETEDCDDKKILRENNLLSSSQTDDISKKIKNNKKKSKKEKKKEKKKEHKDKKVDKNKNENTDENITETSTNPKISQNNNSSSKTKIKNKRNIDEIPDNEIVELKNRRVIFHEKKIQIDTLSETLIELLCFHEFRNTQVESITKVPERFNSLIAKLVQDSDASENSLSYSVFQSLNPTDEDEEDDSILLRSAVSAAIRNVAVRKNYGIEKEGSYYPNLAIFRWEVKNLEWLPKPIQEKIKLRRKIRERASDILKKIVDNMSEEEKTLLFRSKKRKPIIAEENKTNDTEKEAENTNEQKAQNNNKTEEKEKNEKTAELLPKENDKRKLDQIQGQRSISGFFSPIKRKKIEEKVIPETIQEKQNMEFDNRFKSFYIKSNTKIAPLNYFNDIKAEYNFDKEDKMSCDEDVSLDHYLSIIKERKIKNIIKKRKEEKQKLIDSDIVDLTDGNALPQYKMKLLQFFENHRPAYYGTWRKETKVISGRHPFKKDTELLDYEFDSEIEWVADEEGEECLSDEEDEEEDMIDAQDEQGEDDDWLVPHGYLSDDEGVEEDIEKINKMDKKNEPKPMKIVPLIPVIIGPIYAENSYDEIPENINLAQFTTQLLDPDMDFPLDPFKEYPQNDDITSNNNLNEENDKKLKITPFPEEHLSIFVKIVQYSLKGMVKIIDEAKELEEFKNIPKIQIEKKLREIAVKEKPEGVSKICWCIKDEIYQKLNMEKPEIPDSLKIEKTITSPKRNKSIFKNIKSPVSNGDNKKKQTKEPMLNFLPKKKTITTNNISPKKTNVSPKKTDNTIIIDLENDN</sequence>
<dbReference type="Pfam" id="PF21796">
    <property type="entry name" value="Cac1_C"/>
    <property type="match status" value="1"/>
</dbReference>
<feature type="region of interest" description="Disordered" evidence="5">
    <location>
        <begin position="684"/>
        <end position="727"/>
    </location>
</feature>
<comment type="caution">
    <text evidence="8">The sequence shown here is derived from an EMBL/GenBank/DDBJ whole genome shotgun (WGS) entry which is preliminary data.</text>
</comment>
<dbReference type="PANTHER" id="PTHR15272:SF0">
    <property type="entry name" value="CHROMATIN ASSEMBLY FACTOR 1 SUBUNIT A"/>
    <property type="match status" value="1"/>
</dbReference>
<dbReference type="GO" id="GO:0006334">
    <property type="term" value="P:nucleosome assembly"/>
    <property type="evidence" value="ECO:0007669"/>
    <property type="project" value="TreeGrafter"/>
</dbReference>
<evidence type="ECO:0000313" key="8">
    <source>
        <dbReference type="EMBL" id="ORX46927.1"/>
    </source>
</evidence>
<protein>
    <recommendedName>
        <fullName evidence="10">Chromatin assembly factor 1 subunit A</fullName>
    </recommendedName>
</protein>
<keyword evidence="9" id="KW-1185">Reference proteome</keyword>
<dbReference type="InterPro" id="IPR022043">
    <property type="entry name" value="CAF1A_DD"/>
</dbReference>
<evidence type="ECO:0000256" key="2">
    <source>
        <dbReference type="ARBA" id="ARBA00022763"/>
    </source>
</evidence>
<evidence type="ECO:0000259" key="6">
    <source>
        <dbReference type="Pfam" id="PF12253"/>
    </source>
</evidence>
<dbReference type="EMBL" id="MCFH01000033">
    <property type="protein sequence ID" value="ORX46927.1"/>
    <property type="molecule type" value="Genomic_DNA"/>
</dbReference>
<feature type="region of interest" description="Disordered" evidence="5">
    <location>
        <begin position="30"/>
        <end position="270"/>
    </location>
</feature>
<feature type="compositionally biased region" description="Basic and acidic residues" evidence="5">
    <location>
        <begin position="483"/>
        <end position="507"/>
    </location>
</feature>
<feature type="compositionally biased region" description="Basic and acidic residues" evidence="5">
    <location>
        <begin position="230"/>
        <end position="240"/>
    </location>
</feature>
<feature type="compositionally biased region" description="Low complexity" evidence="5">
    <location>
        <begin position="473"/>
        <end position="482"/>
    </location>
</feature>
<dbReference type="OrthoDB" id="440676at2759"/>
<feature type="compositionally biased region" description="Acidic residues" evidence="5">
    <location>
        <begin position="684"/>
        <end position="713"/>
    </location>
</feature>
<feature type="compositionally biased region" description="Polar residues" evidence="5">
    <location>
        <begin position="949"/>
        <end position="963"/>
    </location>
</feature>
<dbReference type="Proteomes" id="UP000193719">
    <property type="component" value="Unassembled WGS sequence"/>
</dbReference>
<evidence type="ECO:0008006" key="10">
    <source>
        <dbReference type="Google" id="ProtNLM"/>
    </source>
</evidence>
<keyword evidence="2" id="KW-0227">DNA damage</keyword>
<feature type="compositionally biased region" description="Basic residues" evidence="5">
    <location>
        <begin position="208"/>
        <end position="229"/>
    </location>
</feature>
<feature type="compositionally biased region" description="Basic and acidic residues" evidence="5">
    <location>
        <begin position="30"/>
        <end position="93"/>
    </location>
</feature>
<feature type="region of interest" description="Disordered" evidence="5">
    <location>
        <begin position="920"/>
        <end position="978"/>
    </location>
</feature>
<feature type="compositionally biased region" description="Basic and acidic residues" evidence="5">
    <location>
        <begin position="132"/>
        <end position="142"/>
    </location>
</feature>
<dbReference type="InterPro" id="IPR048800">
    <property type="entry name" value="Cac1-like_C"/>
</dbReference>
<dbReference type="GO" id="GO:0005634">
    <property type="term" value="C:nucleus"/>
    <property type="evidence" value="ECO:0007669"/>
    <property type="project" value="UniProtKB-SubCell"/>
</dbReference>
<dbReference type="AlphaFoldDB" id="A0A1Y1V4D1"/>
<evidence type="ECO:0000256" key="1">
    <source>
        <dbReference type="ARBA" id="ARBA00004123"/>
    </source>
</evidence>
<evidence type="ECO:0000256" key="3">
    <source>
        <dbReference type="ARBA" id="ARBA00023204"/>
    </source>
</evidence>
<evidence type="ECO:0000256" key="4">
    <source>
        <dbReference type="ARBA" id="ARBA00023242"/>
    </source>
</evidence>
<evidence type="ECO:0000256" key="5">
    <source>
        <dbReference type="SAM" id="MobiDB-lite"/>
    </source>
</evidence>
<evidence type="ECO:0000313" key="9">
    <source>
        <dbReference type="Proteomes" id="UP000193719"/>
    </source>
</evidence>
<comment type="subcellular location">
    <subcellularLocation>
        <location evidence="1">Nucleus</location>
    </subcellularLocation>
</comment>
<reference evidence="8 9" key="2">
    <citation type="submission" date="2016-08" db="EMBL/GenBank/DDBJ databases">
        <title>Pervasive Adenine N6-methylation of Active Genes in Fungi.</title>
        <authorList>
            <consortium name="DOE Joint Genome Institute"/>
            <person name="Mondo S.J."/>
            <person name="Dannebaum R.O."/>
            <person name="Kuo R.C."/>
            <person name="Labutti K."/>
            <person name="Haridas S."/>
            <person name="Kuo A."/>
            <person name="Salamov A."/>
            <person name="Ahrendt S.R."/>
            <person name="Lipzen A."/>
            <person name="Sullivan W."/>
            <person name="Andreopoulos W.B."/>
            <person name="Clum A."/>
            <person name="Lindquist E."/>
            <person name="Daum C."/>
            <person name="Ramamoorthy G.K."/>
            <person name="Gryganskyi A."/>
            <person name="Culley D."/>
            <person name="Magnuson J.K."/>
            <person name="James T.Y."/>
            <person name="O'Malley M.A."/>
            <person name="Stajich J.E."/>
            <person name="Spatafora J.W."/>
            <person name="Visel A."/>
            <person name="Grigoriev I.V."/>
        </authorList>
    </citation>
    <scope>NUCLEOTIDE SEQUENCE [LARGE SCALE GENOMIC DNA]</scope>
    <source>
        <strain evidence="9">finn</strain>
    </source>
</reference>
<feature type="compositionally biased region" description="Basic and acidic residues" evidence="5">
    <location>
        <begin position="458"/>
        <end position="471"/>
    </location>
</feature>
<feature type="compositionally biased region" description="Basic and acidic residues" evidence="5">
    <location>
        <begin position="101"/>
        <end position="118"/>
    </location>
</feature>